<accession>A0ACC8XHX8</accession>
<sequence length="275" mass="31087">MKGVSILKKILYVLLSLLSFNIFATTLDNTIHHWGIAREKNHQTPKADPLKFNITDYDAYFVGDTNEKVIYLTFDEGYEKGYTPAILDVLKANEVPAIFFVTSPYVASCPDLIKRMVEEGHIVANHTKSHKSMPQCANDPNLFNSEIADLEKKYEEIIGTSIPKLFRPPMGQYSQKSLAMTKDLGYQTIFWSFAYADFDVNKQPDPTKAAKLISDNLHNGAILLLHAVSKTNTQILDSVIKDAKAQGYTFKLWPLNENNEIDSTDDLFKSNLENK</sequence>
<reference evidence="1" key="1">
    <citation type="submission" date="2016-08" db="EMBL/GenBank/DDBJ databases">
        <authorList>
            <person name="Ngugi D.K."/>
            <person name="Miyake S."/>
            <person name="Stingl U."/>
        </authorList>
    </citation>
    <scope>NUCLEOTIDE SEQUENCE</scope>
    <source>
        <strain evidence="1">SCG-D08WGA-EpuloA1</strain>
    </source>
</reference>
<evidence type="ECO:0000313" key="2">
    <source>
        <dbReference type="Proteomes" id="UP000188637"/>
    </source>
</evidence>
<organism evidence="1 2">
    <name type="scientific">Candidatus Epulonipiscium fishelsonii</name>
    <dbReference type="NCBI Taxonomy" id="77094"/>
    <lineage>
        <taxon>Bacteria</taxon>
        <taxon>Bacillati</taxon>
        <taxon>Bacillota</taxon>
        <taxon>Clostridia</taxon>
        <taxon>Lachnospirales</taxon>
        <taxon>Lachnospiraceae</taxon>
        <taxon>Candidatus Epulonipiscium</taxon>
    </lineage>
</organism>
<dbReference type="EMBL" id="LJHD01000130">
    <property type="protein sequence ID" value="ONI43982.1"/>
    <property type="molecule type" value="Genomic_DNA"/>
</dbReference>
<proteinExistence type="predicted"/>
<name>A0ACC8XHX8_9FIRM</name>
<keyword evidence="2" id="KW-1185">Reference proteome</keyword>
<comment type="caution">
    <text evidence="1">The sequence shown here is derived from an EMBL/GenBank/DDBJ whole genome shotgun (WGS) entry which is preliminary data.</text>
</comment>
<gene>
    <name evidence="1" type="ORF">AN640_05950</name>
</gene>
<dbReference type="Proteomes" id="UP000188637">
    <property type="component" value="Unassembled WGS sequence"/>
</dbReference>
<evidence type="ECO:0000313" key="1">
    <source>
        <dbReference type="EMBL" id="ONI43982.1"/>
    </source>
</evidence>
<protein>
    <submittedName>
        <fullName evidence="1">Delta-lactam-biosynthetic de-N-acetylase</fullName>
    </submittedName>
</protein>